<evidence type="ECO:0000256" key="1">
    <source>
        <dbReference type="SAM" id="Phobius"/>
    </source>
</evidence>
<accession>A0A9D2TJY9</accession>
<feature type="transmembrane region" description="Helical" evidence="1">
    <location>
        <begin position="77"/>
        <end position="102"/>
    </location>
</feature>
<feature type="transmembrane region" description="Helical" evidence="1">
    <location>
        <begin position="134"/>
        <end position="158"/>
    </location>
</feature>
<reference evidence="2" key="2">
    <citation type="submission" date="2021-04" db="EMBL/GenBank/DDBJ databases">
        <authorList>
            <person name="Gilroy R."/>
        </authorList>
    </citation>
    <scope>NUCLEOTIDE SEQUENCE</scope>
    <source>
        <strain evidence="2">5933</strain>
    </source>
</reference>
<evidence type="ECO:0000313" key="3">
    <source>
        <dbReference type="Proteomes" id="UP000823918"/>
    </source>
</evidence>
<dbReference type="AlphaFoldDB" id="A0A9D2TJY9"/>
<keyword evidence="1" id="KW-0812">Transmembrane</keyword>
<sequence length="290" mass="32521">MGIFSQNFNRPGPGVPKNAPKKKGIARYFEMLFRDFSTLWKASMLLSICMIPMLVVIFLLFAPLFDYFVSGNVASLLPLSMILIFILLIGVSGMLLGPALCACHSVILKIVRDEPGFFWHDFKKAWRSCWKQSYLISAVFSMLIALDFVSLCLFFGGSHQNATDGLTSTLLLGCIVLSLVIFFGVWFISCLQIVFMNIPTAGVLKNSLLLLFGRLPRMVPATLIHIVFLLACFLWMPLAPIILLIGVPGLIMLWTDMLAWPPMDEVFKLEEQLKELREKELSGEKSSISD</sequence>
<protein>
    <submittedName>
        <fullName evidence="2">DUF624 domain-containing protein</fullName>
    </submittedName>
</protein>
<reference evidence="2" key="1">
    <citation type="journal article" date="2021" name="PeerJ">
        <title>Extensive microbial diversity within the chicken gut microbiome revealed by metagenomics and culture.</title>
        <authorList>
            <person name="Gilroy R."/>
            <person name="Ravi A."/>
            <person name="Getino M."/>
            <person name="Pursley I."/>
            <person name="Horton D.L."/>
            <person name="Alikhan N.F."/>
            <person name="Baker D."/>
            <person name="Gharbi K."/>
            <person name="Hall N."/>
            <person name="Watson M."/>
            <person name="Adriaenssens E.M."/>
            <person name="Foster-Nyarko E."/>
            <person name="Jarju S."/>
            <person name="Secka A."/>
            <person name="Antonio M."/>
            <person name="Oren A."/>
            <person name="Chaudhuri R.R."/>
            <person name="La Ragione R."/>
            <person name="Hildebrand F."/>
            <person name="Pallen M.J."/>
        </authorList>
    </citation>
    <scope>NUCLEOTIDE SEQUENCE</scope>
    <source>
        <strain evidence="2">5933</strain>
    </source>
</reference>
<dbReference type="EMBL" id="DWWA01000005">
    <property type="protein sequence ID" value="HJC71262.1"/>
    <property type="molecule type" value="Genomic_DNA"/>
</dbReference>
<keyword evidence="1" id="KW-0472">Membrane</keyword>
<organism evidence="2 3">
    <name type="scientific">Candidatus Ruthenibacterium merdavium</name>
    <dbReference type="NCBI Taxonomy" id="2838752"/>
    <lineage>
        <taxon>Bacteria</taxon>
        <taxon>Bacillati</taxon>
        <taxon>Bacillota</taxon>
        <taxon>Clostridia</taxon>
        <taxon>Eubacteriales</taxon>
        <taxon>Oscillospiraceae</taxon>
        <taxon>Ruthenibacterium</taxon>
    </lineage>
</organism>
<gene>
    <name evidence="2" type="ORF">H9698_00510</name>
</gene>
<feature type="transmembrane region" description="Helical" evidence="1">
    <location>
        <begin position="170"/>
        <end position="198"/>
    </location>
</feature>
<dbReference type="Proteomes" id="UP000823918">
    <property type="component" value="Unassembled WGS sequence"/>
</dbReference>
<proteinExistence type="predicted"/>
<name>A0A9D2TJY9_9FIRM</name>
<dbReference type="InterPro" id="IPR006938">
    <property type="entry name" value="DUF624"/>
</dbReference>
<comment type="caution">
    <text evidence="2">The sequence shown here is derived from an EMBL/GenBank/DDBJ whole genome shotgun (WGS) entry which is preliminary data.</text>
</comment>
<dbReference type="Pfam" id="PF04854">
    <property type="entry name" value="DUF624"/>
    <property type="match status" value="1"/>
</dbReference>
<feature type="transmembrane region" description="Helical" evidence="1">
    <location>
        <begin position="44"/>
        <end position="65"/>
    </location>
</feature>
<keyword evidence="1" id="KW-1133">Transmembrane helix</keyword>
<feature type="transmembrane region" description="Helical" evidence="1">
    <location>
        <begin position="218"/>
        <end position="236"/>
    </location>
</feature>
<evidence type="ECO:0000313" key="2">
    <source>
        <dbReference type="EMBL" id="HJC71262.1"/>
    </source>
</evidence>